<gene>
    <name evidence="1" type="ORF">DPEC_G00308850</name>
</gene>
<dbReference type="EMBL" id="CM055756">
    <property type="protein sequence ID" value="KAJ7989859.1"/>
    <property type="molecule type" value="Genomic_DNA"/>
</dbReference>
<evidence type="ECO:0000313" key="1">
    <source>
        <dbReference type="EMBL" id="KAJ7989859.1"/>
    </source>
</evidence>
<accession>A0ACC2FER4</accession>
<keyword evidence="2" id="KW-1185">Reference proteome</keyword>
<protein>
    <submittedName>
        <fullName evidence="1">Uncharacterized protein</fullName>
    </submittedName>
</protein>
<dbReference type="Proteomes" id="UP001157502">
    <property type="component" value="Chromosome 29"/>
</dbReference>
<organism evidence="1 2">
    <name type="scientific">Dallia pectoralis</name>
    <name type="common">Alaska blackfish</name>
    <dbReference type="NCBI Taxonomy" id="75939"/>
    <lineage>
        <taxon>Eukaryota</taxon>
        <taxon>Metazoa</taxon>
        <taxon>Chordata</taxon>
        <taxon>Craniata</taxon>
        <taxon>Vertebrata</taxon>
        <taxon>Euteleostomi</taxon>
        <taxon>Actinopterygii</taxon>
        <taxon>Neopterygii</taxon>
        <taxon>Teleostei</taxon>
        <taxon>Protacanthopterygii</taxon>
        <taxon>Esociformes</taxon>
        <taxon>Umbridae</taxon>
        <taxon>Dallia</taxon>
    </lineage>
</organism>
<evidence type="ECO:0000313" key="2">
    <source>
        <dbReference type="Proteomes" id="UP001157502"/>
    </source>
</evidence>
<proteinExistence type="predicted"/>
<comment type="caution">
    <text evidence="1">The sequence shown here is derived from an EMBL/GenBank/DDBJ whole genome shotgun (WGS) entry which is preliminary data.</text>
</comment>
<name>A0ACC2FER4_DALPE</name>
<sequence>MLRSAPVIAFSPSNKDQTISANLSQSNLFNYGEAGKWKLISVARLGVLRHPWDEAVGKFSFHLSTWCAAASDALERSTVSRCAIVQGQAERHGGRALGRLAAELAHWTPLSVCHLFNGLPEPIGQSASQSVILRSDISEGSSELPWNGTSCCAADKKRQRLTPCGGGGNSRSHRSPRAPRPLQPRRGKEELEAGREVGGWGFSWSAPRLAPPPLPGKETAGVA</sequence>
<reference evidence="1" key="1">
    <citation type="submission" date="2021-05" db="EMBL/GenBank/DDBJ databases">
        <authorList>
            <person name="Pan Q."/>
            <person name="Jouanno E."/>
            <person name="Zahm M."/>
            <person name="Klopp C."/>
            <person name="Cabau C."/>
            <person name="Louis A."/>
            <person name="Berthelot C."/>
            <person name="Parey E."/>
            <person name="Roest Crollius H."/>
            <person name="Montfort J."/>
            <person name="Robinson-Rechavi M."/>
            <person name="Bouchez O."/>
            <person name="Lampietro C."/>
            <person name="Lopez Roques C."/>
            <person name="Donnadieu C."/>
            <person name="Postlethwait J."/>
            <person name="Bobe J."/>
            <person name="Dillon D."/>
            <person name="Chandos A."/>
            <person name="von Hippel F."/>
            <person name="Guiguen Y."/>
        </authorList>
    </citation>
    <scope>NUCLEOTIDE SEQUENCE</scope>
    <source>
        <strain evidence="1">YG-Jan2019</strain>
    </source>
</reference>